<dbReference type="Proteomes" id="UP001446871">
    <property type="component" value="Unassembled WGS sequence"/>
</dbReference>
<organism evidence="2 3">
    <name type="scientific">Apiospora saccharicola</name>
    <dbReference type="NCBI Taxonomy" id="335842"/>
    <lineage>
        <taxon>Eukaryota</taxon>
        <taxon>Fungi</taxon>
        <taxon>Dikarya</taxon>
        <taxon>Ascomycota</taxon>
        <taxon>Pezizomycotina</taxon>
        <taxon>Sordariomycetes</taxon>
        <taxon>Xylariomycetidae</taxon>
        <taxon>Amphisphaeriales</taxon>
        <taxon>Apiosporaceae</taxon>
        <taxon>Apiospora</taxon>
    </lineage>
</organism>
<accession>A0ABR1VC51</accession>
<sequence>MAPTTLCPSRSNTYAPPESTSDEITDDLLVLRPDHIQRVAQFRDEIRRKTKPQKYELCVQVRNDLLEKHTGVQLLIAACEHVMFTHCTEYKDLKEAKVKPSAKQLDPEWDRFLAVAEDSLERKSRCLSALKTVARHWGQDVVRHYL</sequence>
<gene>
    <name evidence="2" type="ORF">PG996_006721</name>
</gene>
<feature type="region of interest" description="Disordered" evidence="1">
    <location>
        <begin position="1"/>
        <end position="22"/>
    </location>
</feature>
<evidence type="ECO:0000313" key="3">
    <source>
        <dbReference type="Proteomes" id="UP001446871"/>
    </source>
</evidence>
<dbReference type="EMBL" id="JAQQWM010000004">
    <property type="protein sequence ID" value="KAK8067609.1"/>
    <property type="molecule type" value="Genomic_DNA"/>
</dbReference>
<evidence type="ECO:0000313" key="2">
    <source>
        <dbReference type="EMBL" id="KAK8067609.1"/>
    </source>
</evidence>
<comment type="caution">
    <text evidence="2">The sequence shown here is derived from an EMBL/GenBank/DDBJ whole genome shotgun (WGS) entry which is preliminary data.</text>
</comment>
<feature type="compositionally biased region" description="Polar residues" evidence="1">
    <location>
        <begin position="1"/>
        <end position="14"/>
    </location>
</feature>
<name>A0ABR1VC51_9PEZI</name>
<protein>
    <submittedName>
        <fullName evidence="2">Uncharacterized protein</fullName>
    </submittedName>
</protein>
<reference evidence="2 3" key="1">
    <citation type="submission" date="2023-01" db="EMBL/GenBank/DDBJ databases">
        <title>Analysis of 21 Apiospora genomes using comparative genomics revels a genus with tremendous synthesis potential of carbohydrate active enzymes and secondary metabolites.</title>
        <authorList>
            <person name="Sorensen T."/>
        </authorList>
    </citation>
    <scope>NUCLEOTIDE SEQUENCE [LARGE SCALE GENOMIC DNA]</scope>
    <source>
        <strain evidence="2 3">CBS 83171</strain>
    </source>
</reference>
<proteinExistence type="predicted"/>
<evidence type="ECO:0000256" key="1">
    <source>
        <dbReference type="SAM" id="MobiDB-lite"/>
    </source>
</evidence>
<keyword evidence="3" id="KW-1185">Reference proteome</keyword>